<evidence type="ECO:0000256" key="4">
    <source>
        <dbReference type="ARBA" id="ARBA00022825"/>
    </source>
</evidence>
<dbReference type="InterPro" id="IPR036852">
    <property type="entry name" value="Peptidase_S8/S53_dom_sf"/>
</dbReference>
<dbReference type="OrthoDB" id="9798386at2"/>
<dbReference type="SUPFAM" id="SSF49899">
    <property type="entry name" value="Concanavalin A-like lectins/glucanases"/>
    <property type="match status" value="1"/>
</dbReference>
<dbReference type="RefSeq" id="WP_094262556.1">
    <property type="nucleotide sequence ID" value="NZ_NOWF01000001.1"/>
</dbReference>
<dbReference type="PANTHER" id="PTHR43399">
    <property type="entry name" value="SUBTILISIN-RELATED"/>
    <property type="match status" value="1"/>
</dbReference>
<feature type="region of interest" description="Disordered" evidence="8">
    <location>
        <begin position="785"/>
        <end position="842"/>
    </location>
</feature>
<dbReference type="PRINTS" id="PR00723">
    <property type="entry name" value="SUBTILISIN"/>
</dbReference>
<dbReference type="InterPro" id="IPR051048">
    <property type="entry name" value="Peptidase_S8/S53_subtilisin"/>
</dbReference>
<evidence type="ECO:0000256" key="7">
    <source>
        <dbReference type="SAM" id="Coils"/>
    </source>
</evidence>
<evidence type="ECO:0000256" key="5">
    <source>
        <dbReference type="PIRSR" id="PIRSR615500-1"/>
    </source>
</evidence>
<dbReference type="Proteomes" id="UP000215459">
    <property type="component" value="Unassembled WGS sequence"/>
</dbReference>
<dbReference type="InterPro" id="IPR000209">
    <property type="entry name" value="Peptidase_S8/S53_dom"/>
</dbReference>
<feature type="active site" description="Charge relay system" evidence="5 6">
    <location>
        <position position="273"/>
    </location>
</feature>
<feature type="coiled-coil region" evidence="7">
    <location>
        <begin position="73"/>
        <end position="103"/>
    </location>
</feature>
<dbReference type="PANTHER" id="PTHR43399:SF4">
    <property type="entry name" value="CELL WALL-ASSOCIATED PROTEASE"/>
    <property type="match status" value="1"/>
</dbReference>
<comment type="caution">
    <text evidence="11">The sequence shown here is derived from an EMBL/GenBank/DDBJ whole genome shotgun (WGS) entry which is preliminary data.</text>
</comment>
<keyword evidence="7" id="KW-0175">Coiled coil</keyword>
<dbReference type="InterPro" id="IPR013320">
    <property type="entry name" value="ConA-like_dom_sf"/>
</dbReference>
<dbReference type="Pfam" id="PF20773">
    <property type="entry name" value="InhA-like_MAM"/>
    <property type="match status" value="1"/>
</dbReference>
<dbReference type="PROSITE" id="PS51892">
    <property type="entry name" value="SUBTILASE"/>
    <property type="match status" value="1"/>
</dbReference>
<dbReference type="SUPFAM" id="SSF49464">
    <property type="entry name" value="Carboxypeptidase regulatory domain-like"/>
    <property type="match status" value="2"/>
</dbReference>
<keyword evidence="2 6" id="KW-0645">Protease</keyword>
<evidence type="ECO:0000313" key="12">
    <source>
        <dbReference type="Proteomes" id="UP000215459"/>
    </source>
</evidence>
<dbReference type="SUPFAM" id="SSF52743">
    <property type="entry name" value="Subtilisin-like"/>
    <property type="match status" value="1"/>
</dbReference>
<sequence length="1436" mass="157394">MARSKKRGFLIFSWWMSALLIVSTIVPPTALAQTASEVNTSFSEESTAAGNKVSKKLKNQFRQKKTVTFLIKFKEQADTEKAAEKALKKAKKQKQTAAEMKRRKRSAVVSALRSTAIEAQHRTKNIVKEEKKDGRVQEMRSFFIVNAMAVTGTEEVMNQLASLPEVDKVLPNETRKLIGAEKQKAGKKTNETPNPSSIEWNIEQIGAPQVWNTGIDGSGTVVANIDTGVQWDHPALKKQYRGYRPERPDRPDHEYSWFDATEGQTEPYDDLGHGTHTMGTMVGAEPDGSNPVGVAPGAEWIAVKAFTAAGGTDADLLAAGEWILAPTDADGNPHPEKAPDVVNNSWGGGPGLNEWYRPMVQNWRAADIFPEFSAGNSGDDAETIAAPSNYPESFATGATDIDQKLASFSSRGPSPYDEIKPEITAPGVNIRSSVPGSQYEGGWNGTSMAGPHISGVIALLRQADSSLTVDELEQILLTTAVPRTDSKFPDSPNNGYGYGRVNAYDAVASIREGIGKVRGQVMKEGEDEEKPTYRHQTPAEAFQEMQLPLTIDVRDNVSVTRVVLEYRSGDHGDWKRLNASRTSGDYREGTYQATIPADDVQKPNIAYRWKIVDYGDNPVTSEAYEIPVQSGITRGYSQDFESIPIGWISYGFHNSWEWGTPASGPDEAVSGEKVYATNLEGDYENGANMTLLLPPVNLPEGETYLQFKQWYELETDYDYGQVLVSTDQEDWDPLEEFNGSSNGWIDGQANLSEYAGQRVYLAFQVQSDNSITKKGWYLDDLYLRETPLDSPNPTKPGKEKNRDTPDKKKKPVDPSKLKPTGMKKMQSPAASPGDKPSVQPSALPLGAEVSVLESGRSVTTDPADGGYSMSHAAGTFTLRAEAYGYRSADQQVQIPRDGTADANFILEPIPRGTVSGTIMDQETGKPVEGATVTLMEDAAVAPVKTDENGQYSITAYEGTYTLHVSAPQYYAQEDTVTVKGEKTTEKDIKLKPFIGYPGEIGYDDGTAENARAFHNAGDGWAVKMSLEEGQERAMITSGVFRFWDTEWPTPGGTDFQVAVYDASGEDGAPGRKIAGPFDATAQRNGEWTVVDLSDRGILVDDDFYMVYIQTDPYPDSPGLATDENGENAGRSWQWVDGSWAPSPQDEGNYMIRARVDYEVTSPSITSPKDGTYTNDPSITVEGEAAPTTRVTIQNNGEETASTPARDDGSFTVEVPLNKGENALTATASTENGSTEPSETVKVFLDRDQPDLSIDEPRDTWKTNREAITVRGKATDEHLEEVRVNGKKADVEKDGSYTRRILLDEGKNPVTVTAADKAGNRTTRQIVVYAKFHAPEVSELKPEEDIHLKSGESVRIELDSEPGLDASFIIRLPQGHFPSNFTEIPLQETEEGHYAGFYTATSNLKDIKGAEIEIILKDEYGNETRQTADGQLYINAD</sequence>
<dbReference type="Gene3D" id="3.40.50.200">
    <property type="entry name" value="Peptidase S8/S53 domain"/>
    <property type="match status" value="1"/>
</dbReference>
<dbReference type="InterPro" id="IPR015500">
    <property type="entry name" value="Peptidase_S8_subtilisin-rel"/>
</dbReference>
<feature type="domain" description="Peptidase S8/S53" evidence="10">
    <location>
        <begin position="217"/>
        <end position="499"/>
    </location>
</feature>
<dbReference type="Gene3D" id="2.60.40.1120">
    <property type="entry name" value="Carboxypeptidase-like, regulatory domain"/>
    <property type="match status" value="2"/>
</dbReference>
<evidence type="ECO:0000256" key="9">
    <source>
        <dbReference type="SAM" id="SignalP"/>
    </source>
</evidence>
<evidence type="ECO:0000259" key="10">
    <source>
        <dbReference type="Pfam" id="PF00082"/>
    </source>
</evidence>
<keyword evidence="4 6" id="KW-0720">Serine protease</keyword>
<dbReference type="Pfam" id="PF09136">
    <property type="entry name" value="Glucodextran_B"/>
    <property type="match status" value="2"/>
</dbReference>
<dbReference type="InterPro" id="IPR023828">
    <property type="entry name" value="Peptidase_S8_Ser-AS"/>
</dbReference>
<dbReference type="Pfam" id="PF13620">
    <property type="entry name" value="CarboxypepD_reg"/>
    <property type="match status" value="1"/>
</dbReference>
<accession>A0A235BB06</accession>
<feature type="chain" id="PRO_5012330703" evidence="9">
    <location>
        <begin position="33"/>
        <end position="1436"/>
    </location>
</feature>
<dbReference type="FunFam" id="3.40.50.200:FF:000043">
    <property type="entry name" value="Peptidase S8"/>
    <property type="match status" value="1"/>
</dbReference>
<organism evidence="11 12">
    <name type="scientific">Paludifilum halophilum</name>
    <dbReference type="NCBI Taxonomy" id="1642702"/>
    <lineage>
        <taxon>Bacteria</taxon>
        <taxon>Bacillati</taxon>
        <taxon>Bacillota</taxon>
        <taxon>Bacilli</taxon>
        <taxon>Bacillales</taxon>
        <taxon>Thermoactinomycetaceae</taxon>
        <taxon>Paludifilum</taxon>
    </lineage>
</organism>
<feature type="signal peptide" evidence="9">
    <location>
        <begin position="1"/>
        <end position="32"/>
    </location>
</feature>
<dbReference type="EMBL" id="NOWF01000001">
    <property type="protein sequence ID" value="OYD09456.1"/>
    <property type="molecule type" value="Genomic_DNA"/>
</dbReference>
<gene>
    <name evidence="11" type="ORF">CHM34_00045</name>
</gene>
<feature type="compositionally biased region" description="Basic and acidic residues" evidence="8">
    <location>
        <begin position="796"/>
        <end position="816"/>
    </location>
</feature>
<dbReference type="CDD" id="cd07481">
    <property type="entry name" value="Peptidases_S8_BacillopeptidaseF-like"/>
    <property type="match status" value="1"/>
</dbReference>
<dbReference type="InterPro" id="IPR013783">
    <property type="entry name" value="Ig-like_fold"/>
</dbReference>
<protein>
    <submittedName>
        <fullName evidence="11">Peptidase S8</fullName>
    </submittedName>
</protein>
<dbReference type="Gene3D" id="2.60.40.10">
    <property type="entry name" value="Immunoglobulins"/>
    <property type="match status" value="2"/>
</dbReference>
<evidence type="ECO:0000313" key="11">
    <source>
        <dbReference type="EMBL" id="OYD09456.1"/>
    </source>
</evidence>
<dbReference type="NCBIfam" id="NF038128">
    <property type="entry name" value="choice_anch_J"/>
    <property type="match status" value="1"/>
</dbReference>
<dbReference type="Gene3D" id="2.60.120.200">
    <property type="match status" value="1"/>
</dbReference>
<keyword evidence="9" id="KW-0732">Signal</keyword>
<feature type="active site" description="Charge relay system" evidence="5 6">
    <location>
        <position position="447"/>
    </location>
</feature>
<feature type="active site" description="Charge relay system" evidence="5 6">
    <location>
        <position position="226"/>
    </location>
</feature>
<proteinExistence type="inferred from homology"/>
<evidence type="ECO:0000256" key="1">
    <source>
        <dbReference type="ARBA" id="ARBA00011073"/>
    </source>
</evidence>
<name>A0A235BB06_9BACL</name>
<keyword evidence="12" id="KW-1185">Reference proteome</keyword>
<evidence type="ECO:0000256" key="3">
    <source>
        <dbReference type="ARBA" id="ARBA00022801"/>
    </source>
</evidence>
<reference evidence="11 12" key="1">
    <citation type="submission" date="2017-07" db="EMBL/GenBank/DDBJ databases">
        <title>The genome sequence of Paludifilum halophilum highlights mechanisms for microbial adaptation to high salt environemnts.</title>
        <authorList>
            <person name="Belbahri L."/>
        </authorList>
    </citation>
    <scope>NUCLEOTIDE SEQUENCE [LARGE SCALE GENOMIC DNA]</scope>
    <source>
        <strain evidence="11 12">DSM 102817</strain>
    </source>
</reference>
<evidence type="ECO:0000256" key="2">
    <source>
        <dbReference type="ARBA" id="ARBA00022670"/>
    </source>
</evidence>
<comment type="similarity">
    <text evidence="1 6">Belongs to the peptidase S8 family.</text>
</comment>
<dbReference type="InterPro" id="IPR008969">
    <property type="entry name" value="CarboxyPept-like_regulatory"/>
</dbReference>
<keyword evidence="3 6" id="KW-0378">Hydrolase</keyword>
<evidence type="ECO:0000256" key="6">
    <source>
        <dbReference type="PROSITE-ProRule" id="PRU01240"/>
    </source>
</evidence>
<evidence type="ECO:0000256" key="8">
    <source>
        <dbReference type="SAM" id="MobiDB-lite"/>
    </source>
</evidence>
<dbReference type="Pfam" id="PF00082">
    <property type="entry name" value="Peptidase_S8"/>
    <property type="match status" value="1"/>
</dbReference>
<dbReference type="GO" id="GO:0006508">
    <property type="term" value="P:proteolysis"/>
    <property type="evidence" value="ECO:0007669"/>
    <property type="project" value="UniProtKB-KW"/>
</dbReference>
<dbReference type="PROSITE" id="PS00138">
    <property type="entry name" value="SUBTILASE_SER"/>
    <property type="match status" value="1"/>
</dbReference>
<dbReference type="InterPro" id="IPR033857">
    <property type="entry name" value="Bacillopeptidase_F"/>
</dbReference>
<dbReference type="GO" id="GO:0004252">
    <property type="term" value="F:serine-type endopeptidase activity"/>
    <property type="evidence" value="ECO:0007669"/>
    <property type="project" value="UniProtKB-UniRule"/>
</dbReference>